<evidence type="ECO:0000313" key="2">
    <source>
        <dbReference type="Proteomes" id="UP000237105"/>
    </source>
</evidence>
<protein>
    <submittedName>
        <fullName evidence="1">Uncharacterized protein</fullName>
    </submittedName>
</protein>
<feature type="non-terminal residue" evidence="1">
    <location>
        <position position="1"/>
    </location>
</feature>
<comment type="caution">
    <text evidence="1">The sequence shown here is derived from an EMBL/GenBank/DDBJ whole genome shotgun (WGS) entry which is preliminary data.</text>
</comment>
<sequence>QSQNLFCKPIVSITCKHCIPDDILIRHLLKIIPCFHQVFHLGIPSKHTSPSSNGPLRHHVK</sequence>
<dbReference type="Proteomes" id="UP000237105">
    <property type="component" value="Unassembled WGS sequence"/>
</dbReference>
<evidence type="ECO:0000313" key="1">
    <source>
        <dbReference type="EMBL" id="PON53714.1"/>
    </source>
</evidence>
<keyword evidence="2" id="KW-1185">Reference proteome</keyword>
<reference evidence="2" key="1">
    <citation type="submission" date="2016-06" db="EMBL/GenBank/DDBJ databases">
        <title>Parallel loss of symbiosis genes in relatives of nitrogen-fixing non-legume Parasponia.</title>
        <authorList>
            <person name="Van Velzen R."/>
            <person name="Holmer R."/>
            <person name="Bu F."/>
            <person name="Rutten L."/>
            <person name="Van Zeijl A."/>
            <person name="Liu W."/>
            <person name="Santuari L."/>
            <person name="Cao Q."/>
            <person name="Sharma T."/>
            <person name="Shen D."/>
            <person name="Roswanjaya Y."/>
            <person name="Wardhani T."/>
            <person name="Kalhor M.S."/>
            <person name="Jansen J."/>
            <person name="Van den Hoogen J."/>
            <person name="Gungor B."/>
            <person name="Hartog M."/>
            <person name="Hontelez J."/>
            <person name="Verver J."/>
            <person name="Yang W.-C."/>
            <person name="Schijlen E."/>
            <person name="Repin R."/>
            <person name="Schilthuizen M."/>
            <person name="Schranz E."/>
            <person name="Heidstra R."/>
            <person name="Miyata K."/>
            <person name="Fedorova E."/>
            <person name="Kohlen W."/>
            <person name="Bisseling T."/>
            <person name="Smit S."/>
            <person name="Geurts R."/>
        </authorList>
    </citation>
    <scope>NUCLEOTIDE SEQUENCE [LARGE SCALE GENOMIC DNA]</scope>
    <source>
        <strain evidence="2">cv. WU1-14</strain>
    </source>
</reference>
<accession>A0A2P5BY32</accession>
<dbReference type="AlphaFoldDB" id="A0A2P5BY32"/>
<proteinExistence type="predicted"/>
<gene>
    <name evidence="1" type="ORF">PanWU01x14_200560</name>
</gene>
<organism evidence="1 2">
    <name type="scientific">Parasponia andersonii</name>
    <name type="common">Sponia andersonii</name>
    <dbReference type="NCBI Taxonomy" id="3476"/>
    <lineage>
        <taxon>Eukaryota</taxon>
        <taxon>Viridiplantae</taxon>
        <taxon>Streptophyta</taxon>
        <taxon>Embryophyta</taxon>
        <taxon>Tracheophyta</taxon>
        <taxon>Spermatophyta</taxon>
        <taxon>Magnoliopsida</taxon>
        <taxon>eudicotyledons</taxon>
        <taxon>Gunneridae</taxon>
        <taxon>Pentapetalae</taxon>
        <taxon>rosids</taxon>
        <taxon>fabids</taxon>
        <taxon>Rosales</taxon>
        <taxon>Cannabaceae</taxon>
        <taxon>Parasponia</taxon>
    </lineage>
</organism>
<dbReference type="EMBL" id="JXTB01000203">
    <property type="protein sequence ID" value="PON53714.1"/>
    <property type="molecule type" value="Genomic_DNA"/>
</dbReference>
<name>A0A2P5BY32_PARAD</name>